<evidence type="ECO:0000313" key="2">
    <source>
        <dbReference type="Proteomes" id="UP001454036"/>
    </source>
</evidence>
<keyword evidence="2" id="KW-1185">Reference proteome</keyword>
<dbReference type="EMBL" id="BAABME010000728">
    <property type="protein sequence ID" value="GAA0145034.1"/>
    <property type="molecule type" value="Genomic_DNA"/>
</dbReference>
<gene>
    <name evidence="1" type="ORF">LIER_05321</name>
</gene>
<protein>
    <submittedName>
        <fullName evidence="1">Uncharacterized protein</fullName>
    </submittedName>
</protein>
<proteinExistence type="predicted"/>
<dbReference type="Proteomes" id="UP001454036">
    <property type="component" value="Unassembled WGS sequence"/>
</dbReference>
<organism evidence="1 2">
    <name type="scientific">Lithospermum erythrorhizon</name>
    <name type="common">Purple gromwell</name>
    <name type="synonym">Lithospermum officinale var. erythrorhizon</name>
    <dbReference type="NCBI Taxonomy" id="34254"/>
    <lineage>
        <taxon>Eukaryota</taxon>
        <taxon>Viridiplantae</taxon>
        <taxon>Streptophyta</taxon>
        <taxon>Embryophyta</taxon>
        <taxon>Tracheophyta</taxon>
        <taxon>Spermatophyta</taxon>
        <taxon>Magnoliopsida</taxon>
        <taxon>eudicotyledons</taxon>
        <taxon>Gunneridae</taxon>
        <taxon>Pentapetalae</taxon>
        <taxon>asterids</taxon>
        <taxon>lamiids</taxon>
        <taxon>Boraginales</taxon>
        <taxon>Boraginaceae</taxon>
        <taxon>Boraginoideae</taxon>
        <taxon>Lithospermeae</taxon>
        <taxon>Lithospermum</taxon>
    </lineage>
</organism>
<accession>A0AAV3P049</accession>
<dbReference type="AlphaFoldDB" id="A0AAV3P049"/>
<evidence type="ECO:0000313" key="1">
    <source>
        <dbReference type="EMBL" id="GAA0145034.1"/>
    </source>
</evidence>
<name>A0AAV3P049_LITER</name>
<sequence>MCMDFTSINKKEAQGLRGRIAALTRFISKAGDRGLPFFKAIKKGKSLNGPRTVSGRSRRKDLLEETMDVAVNRMTKYKQKVAAYYKKRVRSRQFLVGDLALRAMQASTHEKLGKLDFPWDLGVLAVLFVRRIVGPVTYELETLKGCQVPRLWNACHLRKYYV</sequence>
<reference evidence="1 2" key="1">
    <citation type="submission" date="2024-01" db="EMBL/GenBank/DDBJ databases">
        <title>The complete chloroplast genome sequence of Lithospermum erythrorhizon: insights into the phylogenetic relationship among Boraginaceae species and the maternal lineages of purple gromwells.</title>
        <authorList>
            <person name="Okada T."/>
            <person name="Watanabe K."/>
        </authorList>
    </citation>
    <scope>NUCLEOTIDE SEQUENCE [LARGE SCALE GENOMIC DNA]</scope>
</reference>
<comment type="caution">
    <text evidence="1">The sequence shown here is derived from an EMBL/GenBank/DDBJ whole genome shotgun (WGS) entry which is preliminary data.</text>
</comment>